<dbReference type="EMBL" id="FP929056">
    <property type="protein sequence ID" value="CBL28839.1"/>
    <property type="molecule type" value="Genomic_DNA"/>
</dbReference>
<gene>
    <name evidence="16" type="ORF">SY1_20800</name>
</gene>
<dbReference type="PROSITE" id="PS51839">
    <property type="entry name" value="4FE4S_HC3"/>
    <property type="match status" value="1"/>
</dbReference>
<organism evidence="16 17">
    <name type="scientific">Fretibacterium fastidiosum</name>
    <dbReference type="NCBI Taxonomy" id="651822"/>
    <lineage>
        <taxon>Bacteria</taxon>
        <taxon>Thermotogati</taxon>
        <taxon>Synergistota</taxon>
        <taxon>Synergistia</taxon>
        <taxon>Synergistales</taxon>
        <taxon>Aminobacteriaceae</taxon>
        <taxon>Fretibacterium</taxon>
    </lineage>
</organism>
<dbReference type="Pfam" id="PF02906">
    <property type="entry name" value="Fe_hyd_lg_C"/>
    <property type="match status" value="1"/>
</dbReference>
<dbReference type="EC" id="1.6.5.3" evidence="16"/>
<dbReference type="Gene3D" id="3.10.20.740">
    <property type="match status" value="1"/>
</dbReference>
<evidence type="ECO:0000256" key="9">
    <source>
        <dbReference type="ARBA" id="ARBA00023004"/>
    </source>
</evidence>
<dbReference type="KEGG" id="sbr:SY1_20800"/>
<reference evidence="17" key="1">
    <citation type="submission" date="2010-03" db="EMBL/GenBank/DDBJ databases">
        <title>The genome sequence of Synergistetes sp. SGP1.</title>
        <authorList>
            <consortium name="metaHIT consortium -- http://www.metahit.eu/"/>
            <person name="Pajon A."/>
            <person name="Turner K."/>
            <person name="Parkhill J."/>
            <person name="Wade W."/>
            <person name="Vartoukian S."/>
        </authorList>
    </citation>
    <scope>NUCLEOTIDE SEQUENCE [LARGE SCALE GENOMIC DNA]</scope>
    <source>
        <strain evidence="17">SGP1</strain>
    </source>
</reference>
<keyword evidence="5" id="KW-0001">2Fe-2S</keyword>
<dbReference type="GO" id="GO:0016020">
    <property type="term" value="C:membrane"/>
    <property type="evidence" value="ECO:0007669"/>
    <property type="project" value="UniProtKB-SubCell"/>
</dbReference>
<dbReference type="GO" id="GO:0051537">
    <property type="term" value="F:2 iron, 2 sulfur cluster binding"/>
    <property type="evidence" value="ECO:0007669"/>
    <property type="project" value="UniProtKB-KW"/>
</dbReference>
<dbReference type="GO" id="GO:0008137">
    <property type="term" value="F:NADH dehydrogenase (ubiquinone) activity"/>
    <property type="evidence" value="ECO:0007669"/>
    <property type="project" value="InterPro"/>
</dbReference>
<keyword evidence="8" id="KW-1278">Translocase</keyword>
<evidence type="ECO:0000256" key="4">
    <source>
        <dbReference type="ARBA" id="ARBA00022485"/>
    </source>
</evidence>
<evidence type="ECO:0000259" key="15">
    <source>
        <dbReference type="PROSITE" id="PS51839"/>
    </source>
</evidence>
<dbReference type="SUPFAM" id="SSF54862">
    <property type="entry name" value="4Fe-4S ferredoxins"/>
    <property type="match status" value="1"/>
</dbReference>
<dbReference type="GO" id="GO:0051539">
    <property type="term" value="F:4 iron, 4 sulfur cluster binding"/>
    <property type="evidence" value="ECO:0007669"/>
    <property type="project" value="UniProtKB-KW"/>
</dbReference>
<dbReference type="InterPro" id="IPR009016">
    <property type="entry name" value="Fe_hydrogenase"/>
</dbReference>
<evidence type="ECO:0000256" key="12">
    <source>
        <dbReference type="ARBA" id="ARBA00023136"/>
    </source>
</evidence>
<dbReference type="InterPro" id="IPR036010">
    <property type="entry name" value="2Fe-2S_ferredoxin-like_sf"/>
</dbReference>
<dbReference type="SUPFAM" id="SSF53920">
    <property type="entry name" value="Fe-only hydrogenase"/>
    <property type="match status" value="1"/>
</dbReference>
<feature type="domain" description="4Fe-4S ferredoxin-type" evidence="14">
    <location>
        <begin position="180"/>
        <end position="208"/>
    </location>
</feature>
<dbReference type="InterPro" id="IPR000283">
    <property type="entry name" value="NADH_UbQ_OxRdtase_75kDa_su_CS"/>
</dbReference>
<evidence type="ECO:0000256" key="10">
    <source>
        <dbReference type="ARBA" id="ARBA00023014"/>
    </source>
</evidence>
<proteinExistence type="inferred from homology"/>
<dbReference type="SMART" id="SM00929">
    <property type="entry name" value="NADH-G_4Fe-4S_3"/>
    <property type="match status" value="1"/>
</dbReference>
<dbReference type="FunFam" id="3.10.20.740:FF:000004">
    <property type="entry name" value="NADH-quinone oxidoreductase"/>
    <property type="match status" value="1"/>
</dbReference>
<evidence type="ECO:0000256" key="6">
    <source>
        <dbReference type="ARBA" id="ARBA00022723"/>
    </source>
</evidence>
<dbReference type="Proteomes" id="UP000008957">
    <property type="component" value="Chromosome"/>
</dbReference>
<dbReference type="InterPro" id="IPR050340">
    <property type="entry name" value="Cytosolic_Fe-S_CAF"/>
</dbReference>
<dbReference type="Gene3D" id="3.40.50.1780">
    <property type="match status" value="1"/>
</dbReference>
<keyword evidence="6" id="KW-0479">Metal-binding</keyword>
<dbReference type="RefSeq" id="WP_015556986.1">
    <property type="nucleotide sequence ID" value="NC_021038.1"/>
</dbReference>
<dbReference type="InterPro" id="IPR036991">
    <property type="entry name" value="Fe_hydrogenase_ssu_sf"/>
</dbReference>
<keyword evidence="17" id="KW-1185">Reference proteome</keyword>
<evidence type="ECO:0000256" key="5">
    <source>
        <dbReference type="ARBA" id="ARBA00022714"/>
    </source>
</evidence>
<dbReference type="Gene3D" id="4.10.260.20">
    <property type="entry name" value="Iron hydrogenase, small subunit"/>
    <property type="match status" value="1"/>
</dbReference>
<dbReference type="SMART" id="SM00902">
    <property type="entry name" value="Fe_hyd_SSU"/>
    <property type="match status" value="1"/>
</dbReference>
<evidence type="ECO:0000256" key="1">
    <source>
        <dbReference type="ARBA" id="ARBA00001966"/>
    </source>
</evidence>
<keyword evidence="16" id="KW-0560">Oxidoreductase</keyword>
<dbReference type="InterPro" id="IPR017896">
    <property type="entry name" value="4Fe4S_Fe-S-bd"/>
</dbReference>
<dbReference type="PROSITE" id="PS00641">
    <property type="entry name" value="COMPLEX1_75K_1"/>
    <property type="match status" value="1"/>
</dbReference>
<evidence type="ECO:0000256" key="11">
    <source>
        <dbReference type="ARBA" id="ARBA00023027"/>
    </source>
</evidence>
<keyword evidence="4" id="KW-0004">4Fe-4S</keyword>
<dbReference type="Pfam" id="PF10588">
    <property type="entry name" value="NADH-G_4Fe-4S_3"/>
    <property type="match status" value="1"/>
</dbReference>
<dbReference type="FunFam" id="3.30.70.20:FF:000035">
    <property type="entry name" value="Iron hydrogenase 1"/>
    <property type="match status" value="1"/>
</dbReference>
<dbReference type="Gene3D" id="3.40.950.10">
    <property type="entry name" value="Fe-only Hydrogenase (Larger Subunit), Chain L, domain 3"/>
    <property type="match status" value="1"/>
</dbReference>
<dbReference type="GO" id="GO:0042773">
    <property type="term" value="P:ATP synthesis coupled electron transport"/>
    <property type="evidence" value="ECO:0007669"/>
    <property type="project" value="InterPro"/>
</dbReference>
<evidence type="ECO:0000313" key="17">
    <source>
        <dbReference type="Proteomes" id="UP000008957"/>
    </source>
</evidence>
<dbReference type="PANTHER" id="PTHR11615">
    <property type="entry name" value="NITRATE, FORMATE, IRON DEHYDROGENASE"/>
    <property type="match status" value="1"/>
</dbReference>
<comment type="cofactor">
    <cofactor evidence="13">
        <name>[2Fe-2S] cluster</name>
        <dbReference type="ChEBI" id="CHEBI:190135"/>
    </cofactor>
</comment>
<dbReference type="InterPro" id="IPR013352">
    <property type="entry name" value="Fe_hydrogenase_subset"/>
</dbReference>
<dbReference type="PROSITE" id="PS00198">
    <property type="entry name" value="4FE4S_FER_1"/>
    <property type="match status" value="1"/>
</dbReference>
<feature type="domain" description="4Fe-4S His(Cys)3-ligated-type" evidence="15">
    <location>
        <begin position="77"/>
        <end position="116"/>
    </location>
</feature>
<evidence type="ECO:0000313" key="16">
    <source>
        <dbReference type="EMBL" id="CBL28839.1"/>
    </source>
</evidence>
<dbReference type="Pfam" id="PF12838">
    <property type="entry name" value="Fer4_7"/>
    <property type="match status" value="1"/>
</dbReference>
<evidence type="ECO:0000256" key="3">
    <source>
        <dbReference type="ARBA" id="ARBA00005404"/>
    </source>
</evidence>
<keyword evidence="11" id="KW-0520">NAD</keyword>
<keyword evidence="7" id="KW-0677">Repeat</keyword>
<dbReference type="GO" id="GO:0008901">
    <property type="term" value="F:ferredoxin hydrogenase activity"/>
    <property type="evidence" value="ECO:0007669"/>
    <property type="project" value="InterPro"/>
</dbReference>
<evidence type="ECO:0000259" key="14">
    <source>
        <dbReference type="PROSITE" id="PS51379"/>
    </source>
</evidence>
<dbReference type="Pfam" id="PF13510">
    <property type="entry name" value="Fer2_4"/>
    <property type="match status" value="1"/>
</dbReference>
<reference evidence="16 17" key="2">
    <citation type="submission" date="2010-03" db="EMBL/GenBank/DDBJ databases">
        <authorList>
            <person name="Pajon A."/>
        </authorList>
    </citation>
    <scope>NUCLEOTIDE SEQUENCE [LARGE SCALE GENOMIC DNA]</scope>
    <source>
        <strain evidence="16 17">SGP1</strain>
    </source>
</reference>
<dbReference type="Pfam" id="PF02256">
    <property type="entry name" value="Fe_hyd_SSU"/>
    <property type="match status" value="1"/>
</dbReference>
<evidence type="ECO:0000256" key="7">
    <source>
        <dbReference type="ARBA" id="ARBA00022737"/>
    </source>
</evidence>
<dbReference type="InterPro" id="IPR004108">
    <property type="entry name" value="Fe_hydrogenase_lsu_C"/>
</dbReference>
<comment type="similarity">
    <text evidence="3">Belongs to the complex I 75 kDa subunit family.</text>
</comment>
<comment type="subcellular location">
    <subcellularLocation>
        <location evidence="2">Membrane</location>
    </subcellularLocation>
</comment>
<keyword evidence="10" id="KW-0411">Iron-sulfur</keyword>
<comment type="cofactor">
    <cofactor evidence="1">
        <name>[4Fe-4S] cluster</name>
        <dbReference type="ChEBI" id="CHEBI:49883"/>
    </cofactor>
</comment>
<dbReference type="NCBIfam" id="TIGR02512">
    <property type="entry name" value="FeFe_hydrog_A"/>
    <property type="match status" value="1"/>
</dbReference>
<dbReference type="AlphaFoldDB" id="A0AB94IYQ5"/>
<name>A0AB94IYQ5_9BACT</name>
<evidence type="ECO:0000256" key="13">
    <source>
        <dbReference type="ARBA" id="ARBA00034078"/>
    </source>
</evidence>
<feature type="domain" description="4Fe-4S ferredoxin-type" evidence="14">
    <location>
        <begin position="136"/>
        <end position="166"/>
    </location>
</feature>
<evidence type="ECO:0000256" key="8">
    <source>
        <dbReference type="ARBA" id="ARBA00022967"/>
    </source>
</evidence>
<sequence length="568" mass="62579">MGTMIINGRPVEFTDEKNVLAVIHKAGIDMPTLCYYSELSTYGACRMCVVEDARGKIDSSCSMEPRDGLEIRTNTARLLRYRRMILELLLAAHECDCTVCSKSGSCRLQMLAHRYGVKRVRFEDTRERLPQDESSYAIVRNPNKCILCGDCVRVCREIQGMGILDFVNRGSEARVRPAFNEPMIHTRCISCGQCAAVCPTNAIRVRRHIDDVWKAIFDPKKRVVAQIAPAVRVALGERFGLEPGVNSIGKVVAALRTLGFDHVTDTTLGADFTVMEEAAELMQRLEDGGPFPMFTSCCPAWVKYCENCAPDLLKHLSTCRSPMQMFSPVIKAYYAQAEADGRETCSVAIMPCAAKKMEAAREEFRTNGVPDTDYVLTTQELIEMIEEAGIDFDALVDLAPDMPLGLGSGAGVIFGTSGGVAEAVVRRCLNSNKQYLSSEKIEMTSIRGFDNVKEATLTLAGQEIRIAVVHGMKDAQQLIAEIFDGSRSYHLVEVMSCKGGCVGGAGQPYGLTPVKRERASGLYSADKMSGIRSSDENPIITYLYENVVKGRSHEMLHVHHKVPEGEHA</sequence>
<dbReference type="CDD" id="cd00207">
    <property type="entry name" value="fer2"/>
    <property type="match status" value="1"/>
</dbReference>
<dbReference type="InterPro" id="IPR019574">
    <property type="entry name" value="NADH_UbQ_OxRdtase_Gsu_4Fe4S-bd"/>
</dbReference>
<accession>A0AB94IYQ5</accession>
<dbReference type="SUPFAM" id="SSF54292">
    <property type="entry name" value="2Fe-2S ferredoxin-like"/>
    <property type="match status" value="1"/>
</dbReference>
<dbReference type="GO" id="GO:0005506">
    <property type="term" value="F:iron ion binding"/>
    <property type="evidence" value="ECO:0007669"/>
    <property type="project" value="InterPro"/>
</dbReference>
<dbReference type="InterPro" id="IPR001041">
    <property type="entry name" value="2Fe-2S_ferredoxin-type"/>
</dbReference>
<dbReference type="PROSITE" id="PS51379">
    <property type="entry name" value="4FE4S_FER_2"/>
    <property type="match status" value="2"/>
</dbReference>
<protein>
    <submittedName>
        <fullName evidence="16">Hydrogenases, Fe-only</fullName>
        <ecNumber evidence="16">1.6.5.3</ecNumber>
    </submittedName>
</protein>
<dbReference type="Gene3D" id="3.30.70.20">
    <property type="match status" value="1"/>
</dbReference>
<keyword evidence="9" id="KW-0408">Iron</keyword>
<dbReference type="InterPro" id="IPR003149">
    <property type="entry name" value="Fe_hydrogenase_ssu"/>
</dbReference>
<dbReference type="InterPro" id="IPR017900">
    <property type="entry name" value="4Fe4S_Fe_S_CS"/>
</dbReference>
<keyword evidence="12" id="KW-0472">Membrane</keyword>
<evidence type="ECO:0000256" key="2">
    <source>
        <dbReference type="ARBA" id="ARBA00004370"/>
    </source>
</evidence>